<dbReference type="EMBL" id="JBHSCX010000020">
    <property type="protein sequence ID" value="MFC4363228.1"/>
    <property type="molecule type" value="Genomic_DNA"/>
</dbReference>
<keyword evidence="1 2" id="KW-0808">Transferase</keyword>
<dbReference type="SUPFAM" id="SSF89796">
    <property type="entry name" value="CoA-transferase family III (CaiB/BaiF)"/>
    <property type="match status" value="1"/>
</dbReference>
<dbReference type="RefSeq" id="WP_290260888.1">
    <property type="nucleotide sequence ID" value="NZ_JAUFQG010000004.1"/>
</dbReference>
<comment type="caution">
    <text evidence="2">The sequence shown here is derived from an EMBL/GenBank/DDBJ whole genome shotgun (WGS) entry which is preliminary data.</text>
</comment>
<keyword evidence="3" id="KW-1185">Reference proteome</keyword>
<dbReference type="InterPro" id="IPR050483">
    <property type="entry name" value="CoA-transferase_III_domain"/>
</dbReference>
<name>A0ABV8V7R5_9GAMM</name>
<dbReference type="InterPro" id="IPR023606">
    <property type="entry name" value="CoA-Trfase_III_dom_1_sf"/>
</dbReference>
<evidence type="ECO:0000313" key="2">
    <source>
        <dbReference type="EMBL" id="MFC4363228.1"/>
    </source>
</evidence>
<dbReference type="Gene3D" id="3.40.50.10540">
    <property type="entry name" value="Crotonobetainyl-coa:carnitine coa-transferase, domain 1"/>
    <property type="match status" value="1"/>
</dbReference>
<evidence type="ECO:0000256" key="1">
    <source>
        <dbReference type="ARBA" id="ARBA00022679"/>
    </source>
</evidence>
<organism evidence="2 3">
    <name type="scientific">Simiduia curdlanivorans</name>
    <dbReference type="NCBI Taxonomy" id="1492769"/>
    <lineage>
        <taxon>Bacteria</taxon>
        <taxon>Pseudomonadati</taxon>
        <taxon>Pseudomonadota</taxon>
        <taxon>Gammaproteobacteria</taxon>
        <taxon>Cellvibrionales</taxon>
        <taxon>Cellvibrionaceae</taxon>
        <taxon>Simiduia</taxon>
    </lineage>
</organism>
<dbReference type="Proteomes" id="UP001595840">
    <property type="component" value="Unassembled WGS sequence"/>
</dbReference>
<reference evidence="3" key="1">
    <citation type="journal article" date="2019" name="Int. J. Syst. Evol. Microbiol.">
        <title>The Global Catalogue of Microorganisms (GCM) 10K type strain sequencing project: providing services to taxonomists for standard genome sequencing and annotation.</title>
        <authorList>
            <consortium name="The Broad Institute Genomics Platform"/>
            <consortium name="The Broad Institute Genome Sequencing Center for Infectious Disease"/>
            <person name="Wu L."/>
            <person name="Ma J."/>
        </authorList>
    </citation>
    <scope>NUCLEOTIDE SEQUENCE [LARGE SCALE GENOMIC DNA]</scope>
    <source>
        <strain evidence="3">CECT 8570</strain>
    </source>
</reference>
<evidence type="ECO:0000313" key="3">
    <source>
        <dbReference type="Proteomes" id="UP001595840"/>
    </source>
</evidence>
<dbReference type="InterPro" id="IPR044855">
    <property type="entry name" value="CoA-Trfase_III_dom3_sf"/>
</dbReference>
<gene>
    <name evidence="2" type="ORF">ACFOX3_13015</name>
</gene>
<dbReference type="InterPro" id="IPR003673">
    <property type="entry name" value="CoA-Trfase_fam_III"/>
</dbReference>
<protein>
    <submittedName>
        <fullName evidence="2">CaiB/BaiF CoA transferase family protein</fullName>
    </submittedName>
</protein>
<dbReference type="PANTHER" id="PTHR48207">
    <property type="entry name" value="SUCCINATE--HYDROXYMETHYLGLUTARATE COA-TRANSFERASE"/>
    <property type="match status" value="1"/>
</dbReference>
<dbReference type="Pfam" id="PF02515">
    <property type="entry name" value="CoA_transf_3"/>
    <property type="match status" value="1"/>
</dbReference>
<dbReference type="Gene3D" id="3.30.1540.10">
    <property type="entry name" value="formyl-coa transferase, domain 3"/>
    <property type="match status" value="1"/>
</dbReference>
<accession>A0ABV8V7R5</accession>
<dbReference type="PANTHER" id="PTHR48207:SF3">
    <property type="entry name" value="SUCCINATE--HYDROXYMETHYLGLUTARATE COA-TRANSFERASE"/>
    <property type="match status" value="1"/>
</dbReference>
<sequence length="408" mass="43844">MNTPLNGIRVLDLSRILAGPWAGQLLADLGADVIKVENPKAGDDTRQWGPPYLKNSDNQDTSEAAYFLSANRGKRSIAVDITQAEGQALIQKLAAHVDIVIENYKVDGLKKYGLDYASLSALNPKLIYCSITGFGQTGPYRARAGYDFMIQGMGGLMSITGEADGNPGAGPQKVGVAVTDVFTGLYATIAIQGALIERQASGLGQHIDMALFDVQAAVLANQASNYLVGGITPQRMGNAHPNIVPYQAFASKDGHIILAVGNDGQFKKFCDLAGCPELALDARFATNPSRVANRLVLCEHIATLIKQRNSEDWLAALEQKGVPCGPINTIDKVFNDPQLLSRDMRIQVEHPLAGSVELAGNPIRYSRSQLNQTKAPPLLGEDTETVLRDLLGLGADEIDQLTLKKIVR</sequence>
<dbReference type="GO" id="GO:0016740">
    <property type="term" value="F:transferase activity"/>
    <property type="evidence" value="ECO:0007669"/>
    <property type="project" value="UniProtKB-KW"/>
</dbReference>
<proteinExistence type="predicted"/>